<dbReference type="PANTHER" id="PTHR22594">
    <property type="entry name" value="ASPARTYL/LYSYL-TRNA SYNTHETASE"/>
    <property type="match status" value="1"/>
</dbReference>
<evidence type="ECO:0000256" key="6">
    <source>
        <dbReference type="ARBA" id="ARBA00023146"/>
    </source>
</evidence>
<evidence type="ECO:0000256" key="5">
    <source>
        <dbReference type="ARBA" id="ARBA00022917"/>
    </source>
</evidence>
<dbReference type="SUPFAM" id="SSF50249">
    <property type="entry name" value="Nucleic acid-binding proteins"/>
    <property type="match status" value="1"/>
</dbReference>
<evidence type="ECO:0000259" key="7">
    <source>
        <dbReference type="PROSITE" id="PS50862"/>
    </source>
</evidence>
<dbReference type="InterPro" id="IPR029351">
    <property type="entry name" value="GAD_dom"/>
</dbReference>
<reference evidence="8" key="1">
    <citation type="journal article" date="2023" name="Mol. Biol. Evol.">
        <title>Third-Generation Sequencing Reveals the Adaptive Role of the Epigenome in Three Deep-Sea Polychaetes.</title>
        <authorList>
            <person name="Perez M."/>
            <person name="Aroh O."/>
            <person name="Sun Y."/>
            <person name="Lan Y."/>
            <person name="Juniper S.K."/>
            <person name="Young C.R."/>
            <person name="Angers B."/>
            <person name="Qian P.Y."/>
        </authorList>
    </citation>
    <scope>NUCLEOTIDE SEQUENCE</scope>
    <source>
        <strain evidence="8">P08H-3</strain>
    </source>
</reference>
<comment type="caution">
    <text evidence="8">The sequence shown here is derived from an EMBL/GenBank/DDBJ whole genome shotgun (WGS) entry which is preliminary data.</text>
</comment>
<keyword evidence="2" id="KW-0436">Ligase</keyword>
<dbReference type="HAMAP" id="MF_00044">
    <property type="entry name" value="Asp_tRNA_synth_type1"/>
    <property type="match status" value="1"/>
</dbReference>
<dbReference type="Pfam" id="PF01336">
    <property type="entry name" value="tRNA_anti-codon"/>
    <property type="match status" value="1"/>
</dbReference>
<dbReference type="GO" id="GO:0006422">
    <property type="term" value="P:aspartyl-tRNA aminoacylation"/>
    <property type="evidence" value="ECO:0007669"/>
    <property type="project" value="TreeGrafter"/>
</dbReference>
<gene>
    <name evidence="8" type="ORF">LSH36_583g01240</name>
</gene>
<dbReference type="Gene3D" id="3.30.1360.30">
    <property type="entry name" value="GAD-like domain"/>
    <property type="match status" value="1"/>
</dbReference>
<accession>A0AAD9MWK3</accession>
<evidence type="ECO:0000256" key="4">
    <source>
        <dbReference type="ARBA" id="ARBA00022840"/>
    </source>
</evidence>
<organism evidence="8 9">
    <name type="scientific">Paralvinella palmiformis</name>
    <dbReference type="NCBI Taxonomy" id="53620"/>
    <lineage>
        <taxon>Eukaryota</taxon>
        <taxon>Metazoa</taxon>
        <taxon>Spiralia</taxon>
        <taxon>Lophotrochozoa</taxon>
        <taxon>Annelida</taxon>
        <taxon>Polychaeta</taxon>
        <taxon>Sedentaria</taxon>
        <taxon>Canalipalpata</taxon>
        <taxon>Terebellida</taxon>
        <taxon>Terebelliformia</taxon>
        <taxon>Alvinellidae</taxon>
        <taxon>Paralvinella</taxon>
    </lineage>
</organism>
<dbReference type="InterPro" id="IPR045864">
    <property type="entry name" value="aa-tRNA-synth_II/BPL/LPL"/>
</dbReference>
<dbReference type="SUPFAM" id="SSF55261">
    <property type="entry name" value="GAD domain-like"/>
    <property type="match status" value="1"/>
</dbReference>
<dbReference type="InterPro" id="IPR004365">
    <property type="entry name" value="NA-bd_OB_tRNA"/>
</dbReference>
<dbReference type="CDD" id="cd04317">
    <property type="entry name" value="EcAspRS_like_N"/>
    <property type="match status" value="1"/>
</dbReference>
<dbReference type="InterPro" id="IPR047090">
    <property type="entry name" value="AspRS_core"/>
</dbReference>
<name>A0AAD9MWK3_9ANNE</name>
<dbReference type="InterPro" id="IPR004364">
    <property type="entry name" value="Aa-tRNA-synt_II"/>
</dbReference>
<proteinExistence type="inferred from homology"/>
<evidence type="ECO:0000256" key="2">
    <source>
        <dbReference type="ARBA" id="ARBA00022598"/>
    </source>
</evidence>
<dbReference type="InterPro" id="IPR006195">
    <property type="entry name" value="aa-tRNA-synth_II"/>
</dbReference>
<evidence type="ECO:0000313" key="8">
    <source>
        <dbReference type="EMBL" id="KAK2146783.1"/>
    </source>
</evidence>
<protein>
    <recommendedName>
        <fullName evidence="7">Aminoacyl-transfer RNA synthetases class-II family profile domain-containing protein</fullName>
    </recommendedName>
</protein>
<dbReference type="Pfam" id="PF00152">
    <property type="entry name" value="tRNA-synt_2"/>
    <property type="match status" value="1"/>
</dbReference>
<feature type="domain" description="Aminoacyl-transfer RNA synthetases class-II family profile" evidence="7">
    <location>
        <begin position="158"/>
        <end position="556"/>
    </location>
</feature>
<dbReference type="PANTHER" id="PTHR22594:SF5">
    <property type="entry name" value="ASPARTATE--TRNA LIGASE, MITOCHONDRIAL"/>
    <property type="match status" value="1"/>
</dbReference>
<keyword evidence="3" id="KW-0547">Nucleotide-binding</keyword>
<dbReference type="NCBIfam" id="TIGR00459">
    <property type="entry name" value="aspS_bact"/>
    <property type="match status" value="1"/>
</dbReference>
<dbReference type="PROSITE" id="PS50862">
    <property type="entry name" value="AA_TRNA_LIGASE_II"/>
    <property type="match status" value="1"/>
</dbReference>
<dbReference type="Gene3D" id="2.40.50.140">
    <property type="entry name" value="Nucleic acid-binding proteins"/>
    <property type="match status" value="1"/>
</dbReference>
<evidence type="ECO:0000256" key="3">
    <source>
        <dbReference type="ARBA" id="ARBA00022741"/>
    </source>
</evidence>
<dbReference type="GO" id="GO:0005524">
    <property type="term" value="F:ATP binding"/>
    <property type="evidence" value="ECO:0007669"/>
    <property type="project" value="UniProtKB-KW"/>
</dbReference>
<dbReference type="AlphaFoldDB" id="A0AAD9MWK3"/>
<dbReference type="InterPro" id="IPR047089">
    <property type="entry name" value="Asp-tRNA-ligase_1_N"/>
</dbReference>
<evidence type="ECO:0000256" key="1">
    <source>
        <dbReference type="ARBA" id="ARBA00006303"/>
    </source>
</evidence>
<keyword evidence="5" id="KW-0648">Protein biosynthesis</keyword>
<dbReference type="Proteomes" id="UP001208570">
    <property type="component" value="Unassembled WGS sequence"/>
</dbReference>
<dbReference type="SUPFAM" id="SSF55681">
    <property type="entry name" value="Class II aaRS and biotin synthetases"/>
    <property type="match status" value="1"/>
</dbReference>
<comment type="similarity">
    <text evidence="1">Belongs to the class-II aminoacyl-tRNA synthetase family. Type 1 subfamily.</text>
</comment>
<keyword evidence="6" id="KW-0030">Aminoacyl-tRNA synthetase</keyword>
<dbReference type="InterPro" id="IPR012340">
    <property type="entry name" value="NA-bd_OB-fold"/>
</dbReference>
<dbReference type="EMBL" id="JAODUP010000583">
    <property type="protein sequence ID" value="KAK2146783.1"/>
    <property type="molecule type" value="Genomic_DNA"/>
</dbReference>
<dbReference type="GO" id="GO:0003676">
    <property type="term" value="F:nucleic acid binding"/>
    <property type="evidence" value="ECO:0007669"/>
    <property type="project" value="InterPro"/>
</dbReference>
<sequence length="593" mass="67853">MALIGIVIASLRTVSKDRIQCGTLRLENIDKSVQLFGWIHRIRTHKDITFIDLRDRSGIVQLLLPESLQHHVPLRLEYCISVRGTIEQRKDPNPKMATGAIEVKVFHIELLSTSCELPFHIHEKNREDLRLRYRYLDLRSKHMQEALRIRHEATFHCRQFFHDHDFYEIETPTMIRSTPEGARDFLVPSRTIPGSFYALAQSPQLYKQMLMIGGIERYFQIARCYRDEDTRGDRQPEHSQIDIEMSFSTEQEIRELTEKLISYIVSNTLHNDIHTPFPHITYHTAMDHYGSDKPDLRFQLPLLDFSSHARKSSFSIFQDVLANEGCVKMLCIPHASSYSRKKIEDLEAVAIQHGVKGLAWTKVINNTFQGGIARFLVSQESHIIHNFSIPPDSFLVFTAANWHTACSALGAVRSQVGKSQNYDTNILQFMWITDFPLFQKTEDGWDAAHHIFSQPKTEYIKSMEKSPASVIGQLYDLVCNGYELASGSIRIHDPQLQERVFNIIGLSKQEASTRFGFFLEALQYAPPPHGGIAIGLDRLIMLLCKRQSIRDVIAFPKNTLMTSTLDGSPAPVSKDSLQELGISIIHSQQKHST</sequence>
<dbReference type="CDD" id="cd00777">
    <property type="entry name" value="AspRS_core"/>
    <property type="match status" value="1"/>
</dbReference>
<dbReference type="GO" id="GO:0004815">
    <property type="term" value="F:aspartate-tRNA ligase activity"/>
    <property type="evidence" value="ECO:0007669"/>
    <property type="project" value="TreeGrafter"/>
</dbReference>
<keyword evidence="9" id="KW-1185">Reference proteome</keyword>
<dbReference type="Pfam" id="PF02938">
    <property type="entry name" value="GAD"/>
    <property type="match status" value="1"/>
</dbReference>
<keyword evidence="4" id="KW-0067">ATP-binding</keyword>
<dbReference type="InterPro" id="IPR004115">
    <property type="entry name" value="GAD-like_sf"/>
</dbReference>
<dbReference type="InterPro" id="IPR002312">
    <property type="entry name" value="Asp/Asn-tRNA-synth_IIb"/>
</dbReference>
<dbReference type="GO" id="GO:0005737">
    <property type="term" value="C:cytoplasm"/>
    <property type="evidence" value="ECO:0007669"/>
    <property type="project" value="InterPro"/>
</dbReference>
<evidence type="ECO:0000313" key="9">
    <source>
        <dbReference type="Proteomes" id="UP001208570"/>
    </source>
</evidence>
<dbReference type="InterPro" id="IPR004524">
    <property type="entry name" value="Asp-tRNA-ligase_1"/>
</dbReference>
<dbReference type="Gene3D" id="3.30.930.10">
    <property type="entry name" value="Bira Bifunctional Protein, Domain 2"/>
    <property type="match status" value="1"/>
</dbReference>
<dbReference type="NCBIfam" id="NF001750">
    <property type="entry name" value="PRK00476.1"/>
    <property type="match status" value="1"/>
</dbReference>
<dbReference type="PRINTS" id="PR01042">
    <property type="entry name" value="TRNASYNTHASP"/>
</dbReference>